<dbReference type="Proteomes" id="UP001457282">
    <property type="component" value="Unassembled WGS sequence"/>
</dbReference>
<reference evidence="2 3" key="1">
    <citation type="journal article" date="2023" name="G3 (Bethesda)">
        <title>A chromosome-length genome assembly and annotation of blackberry (Rubus argutus, cv. 'Hillquist').</title>
        <authorList>
            <person name="Bruna T."/>
            <person name="Aryal R."/>
            <person name="Dudchenko O."/>
            <person name="Sargent D.J."/>
            <person name="Mead D."/>
            <person name="Buti M."/>
            <person name="Cavallini A."/>
            <person name="Hytonen T."/>
            <person name="Andres J."/>
            <person name="Pham M."/>
            <person name="Weisz D."/>
            <person name="Mascagni F."/>
            <person name="Usai G."/>
            <person name="Natali L."/>
            <person name="Bassil N."/>
            <person name="Fernandez G.E."/>
            <person name="Lomsadze A."/>
            <person name="Armour M."/>
            <person name="Olukolu B."/>
            <person name="Poorten T."/>
            <person name="Britton C."/>
            <person name="Davik J."/>
            <person name="Ashrafi H."/>
            <person name="Aiden E.L."/>
            <person name="Borodovsky M."/>
            <person name="Worthington M."/>
        </authorList>
    </citation>
    <scope>NUCLEOTIDE SEQUENCE [LARGE SCALE GENOMIC DNA]</scope>
    <source>
        <strain evidence="2">PI 553951</strain>
    </source>
</reference>
<accession>A0AAW1X140</accession>
<dbReference type="AlphaFoldDB" id="A0AAW1X140"/>
<dbReference type="EMBL" id="JBEDUW010000005">
    <property type="protein sequence ID" value="KAK9929357.1"/>
    <property type="molecule type" value="Genomic_DNA"/>
</dbReference>
<comment type="caution">
    <text evidence="2">The sequence shown here is derived from an EMBL/GenBank/DDBJ whole genome shotgun (WGS) entry which is preliminary data.</text>
</comment>
<evidence type="ECO:0000313" key="2">
    <source>
        <dbReference type="EMBL" id="KAK9929357.1"/>
    </source>
</evidence>
<proteinExistence type="predicted"/>
<keyword evidence="3" id="KW-1185">Reference proteome</keyword>
<evidence type="ECO:0000256" key="1">
    <source>
        <dbReference type="SAM" id="MobiDB-lite"/>
    </source>
</evidence>
<sequence length="73" mass="7461">MSSREVEIDAVMQARRGGGDDRDTGDRICDGGAGEDICGLGWAFGQCFVGAEARDGDDVGEATKMCAGLGMGS</sequence>
<gene>
    <name evidence="2" type="ORF">M0R45_026459</name>
</gene>
<organism evidence="2 3">
    <name type="scientific">Rubus argutus</name>
    <name type="common">Southern blackberry</name>
    <dbReference type="NCBI Taxonomy" id="59490"/>
    <lineage>
        <taxon>Eukaryota</taxon>
        <taxon>Viridiplantae</taxon>
        <taxon>Streptophyta</taxon>
        <taxon>Embryophyta</taxon>
        <taxon>Tracheophyta</taxon>
        <taxon>Spermatophyta</taxon>
        <taxon>Magnoliopsida</taxon>
        <taxon>eudicotyledons</taxon>
        <taxon>Gunneridae</taxon>
        <taxon>Pentapetalae</taxon>
        <taxon>rosids</taxon>
        <taxon>fabids</taxon>
        <taxon>Rosales</taxon>
        <taxon>Rosaceae</taxon>
        <taxon>Rosoideae</taxon>
        <taxon>Rosoideae incertae sedis</taxon>
        <taxon>Rubus</taxon>
    </lineage>
</organism>
<evidence type="ECO:0000313" key="3">
    <source>
        <dbReference type="Proteomes" id="UP001457282"/>
    </source>
</evidence>
<protein>
    <submittedName>
        <fullName evidence="2">Uncharacterized protein</fullName>
    </submittedName>
</protein>
<name>A0AAW1X140_RUBAR</name>
<feature type="region of interest" description="Disordered" evidence="1">
    <location>
        <begin position="1"/>
        <end position="24"/>
    </location>
</feature>